<proteinExistence type="predicted"/>
<organism evidence="1 2">
    <name type="scientific">Streptomyces fradiae</name>
    <name type="common">Streptomyces roseoflavus</name>
    <dbReference type="NCBI Taxonomy" id="1906"/>
    <lineage>
        <taxon>Bacteria</taxon>
        <taxon>Bacillati</taxon>
        <taxon>Actinomycetota</taxon>
        <taxon>Actinomycetes</taxon>
        <taxon>Kitasatosporales</taxon>
        <taxon>Streptomycetaceae</taxon>
        <taxon>Streptomyces</taxon>
    </lineage>
</organism>
<dbReference type="EMBL" id="LGSP01000004">
    <property type="protein sequence ID" value="KNE83785.1"/>
    <property type="molecule type" value="Genomic_DNA"/>
</dbReference>
<dbReference type="Proteomes" id="UP000037185">
    <property type="component" value="Unassembled WGS sequence"/>
</dbReference>
<reference evidence="1" key="1">
    <citation type="submission" date="2015-07" db="EMBL/GenBank/DDBJ databases">
        <title>Draft genome sequence of Streptomyces fradiae, a resistant strain to nitron-oligomycin.</title>
        <authorList>
            <person name="Vatlin A.A."/>
            <person name="Bekker O.B."/>
            <person name="Danilenko V.N."/>
        </authorList>
    </citation>
    <scope>NUCLEOTIDE SEQUENCE</scope>
    <source>
        <strain evidence="1">Olg1-1</strain>
    </source>
</reference>
<accession>A0ACC4WGQ8</accession>
<protein>
    <submittedName>
        <fullName evidence="1">Uncharacterized protein</fullName>
    </submittedName>
</protein>
<comment type="caution">
    <text evidence="1">The sequence shown here is derived from an EMBL/GenBank/DDBJ whole genome shotgun (WGS) entry which is preliminary data.</text>
</comment>
<gene>
    <name evidence="1" type="ORF">ADZ36_03470</name>
</gene>
<evidence type="ECO:0000313" key="2">
    <source>
        <dbReference type="Proteomes" id="UP000037185"/>
    </source>
</evidence>
<evidence type="ECO:0000313" key="1">
    <source>
        <dbReference type="EMBL" id="KNE83785.1"/>
    </source>
</evidence>
<keyword evidence="2" id="KW-1185">Reference proteome</keyword>
<name>A0ACC4WGQ8_STRFR</name>
<sequence length="137" mass="13503">MAADGAAAADAGPGRARTVRGAARERGQVAVEFIGFVPILLLVAFAAIQLGVVAHTVSQAGTAARAAARTASYEEADADPAAAGRAAVSSWLADGTSIGIGGGDEEAIATATVTIPSLIPGVGDFGTVTKRATMPRD</sequence>